<accession>A0A2A2TDA8</accession>
<dbReference type="InterPro" id="IPR020472">
    <property type="entry name" value="WD40_PAC1"/>
</dbReference>
<keyword evidence="5" id="KW-0723">Serine/threonine-protein kinase</keyword>
<proteinExistence type="predicted"/>
<keyword evidence="1 3" id="KW-0853">WD repeat</keyword>
<dbReference type="InterPro" id="IPR015943">
    <property type="entry name" value="WD40/YVTN_repeat-like_dom_sf"/>
</dbReference>
<organism evidence="5 6">
    <name type="scientific">Brunnivagina elsteri CCALA 953</name>
    <dbReference type="NCBI Taxonomy" id="987040"/>
    <lineage>
        <taxon>Bacteria</taxon>
        <taxon>Bacillati</taxon>
        <taxon>Cyanobacteriota</taxon>
        <taxon>Cyanophyceae</taxon>
        <taxon>Nostocales</taxon>
        <taxon>Calotrichaceae</taxon>
        <taxon>Brunnivagina</taxon>
    </lineage>
</organism>
<feature type="domain" description="Protein kinase" evidence="4">
    <location>
        <begin position="7"/>
        <end position="275"/>
    </location>
</feature>
<feature type="repeat" description="WD" evidence="3">
    <location>
        <begin position="428"/>
        <end position="469"/>
    </location>
</feature>
<dbReference type="InterPro" id="IPR036322">
    <property type="entry name" value="WD40_repeat_dom_sf"/>
</dbReference>
<sequence length="604" mass="67680">MFLEPAYRLIQLIGSSEFTQTFIAVDEKDYPFVACVVQKIRLRSQSGILDASQSGENQNLARKISLLQQLEKYCLFPKLLSSHYEDNYIYLVFEYVEGKNLNKLLSEQGKLTEIQVWQLLTDVLPAINLLHSYDLIHCDIKPSNIIYNPNSHQQKFILVDFASACIFDKIYLSVDNNLITGNPEYIAPEQLNSQPIFSSDLYSLGVTCIYLLTQVSPFYLFDSANNQWVWRDYLQTGISARIGNILDKLIHKDINYRFQSTQDVMEAMGIDYTSIKSSFKLKSQTKNNEYPKLASLHTLTSQISLASEVNTVAIHPHNHILASGHNNKNIYLWDLQTKQFLQSISGHSQAVESVCFSPDVKILASASNDKTIKLWDTNNYQEIITLIGHTKAVKSVVFSPDSKYLVSGSWDKTVKIWDVETGTKINTLTGHKQQVSAVAFSPDGLYVASASFDKTVCIWKLEQALSSKAKIPSNPASIISGHTWAVLAVAFSPNGEILATGSDDNTIKLWEIKTGQEIATLSGHSWSITGLIFDFTGEFLISSSKDKTIKIWRVSNQEEIITLCQHEDSVTAITANFNTQSDMPIIASGSQDKTIKICQLEFGS</sequence>
<dbReference type="InterPro" id="IPR011009">
    <property type="entry name" value="Kinase-like_dom_sf"/>
</dbReference>
<dbReference type="Pfam" id="PF00069">
    <property type="entry name" value="Pkinase"/>
    <property type="match status" value="1"/>
</dbReference>
<feature type="repeat" description="WD" evidence="3">
    <location>
        <begin position="479"/>
        <end position="520"/>
    </location>
</feature>
<dbReference type="Proteomes" id="UP000218238">
    <property type="component" value="Unassembled WGS sequence"/>
</dbReference>
<keyword evidence="2" id="KW-0677">Repeat</keyword>
<dbReference type="SMART" id="SM00220">
    <property type="entry name" value="S_TKc"/>
    <property type="match status" value="1"/>
</dbReference>
<dbReference type="PRINTS" id="PR00320">
    <property type="entry name" value="GPROTEINBRPT"/>
</dbReference>
<dbReference type="PANTHER" id="PTHR22847:SF637">
    <property type="entry name" value="WD REPEAT DOMAIN 5B"/>
    <property type="match status" value="1"/>
</dbReference>
<gene>
    <name evidence="5" type="ORF">CK510_23725</name>
</gene>
<dbReference type="PROSITE" id="PS50082">
    <property type="entry name" value="WD_REPEATS_2"/>
    <property type="match status" value="6"/>
</dbReference>
<dbReference type="OrthoDB" id="494465at2"/>
<evidence type="ECO:0000313" key="5">
    <source>
        <dbReference type="EMBL" id="PAX51638.1"/>
    </source>
</evidence>
<dbReference type="SMART" id="SM00320">
    <property type="entry name" value="WD40"/>
    <property type="match status" value="7"/>
</dbReference>
<dbReference type="InterPro" id="IPR008271">
    <property type="entry name" value="Ser/Thr_kinase_AS"/>
</dbReference>
<dbReference type="GO" id="GO:0004674">
    <property type="term" value="F:protein serine/threonine kinase activity"/>
    <property type="evidence" value="ECO:0007669"/>
    <property type="project" value="UniProtKB-KW"/>
</dbReference>
<dbReference type="AlphaFoldDB" id="A0A2A2TDA8"/>
<dbReference type="PROSITE" id="PS00678">
    <property type="entry name" value="WD_REPEATS_1"/>
    <property type="match status" value="4"/>
</dbReference>
<dbReference type="PROSITE" id="PS00108">
    <property type="entry name" value="PROTEIN_KINASE_ST"/>
    <property type="match status" value="1"/>
</dbReference>
<dbReference type="PANTHER" id="PTHR22847">
    <property type="entry name" value="WD40 REPEAT PROTEIN"/>
    <property type="match status" value="1"/>
</dbReference>
<dbReference type="InterPro" id="IPR019775">
    <property type="entry name" value="WD40_repeat_CS"/>
</dbReference>
<keyword evidence="6" id="KW-1185">Reference proteome</keyword>
<reference evidence="5 6" key="1">
    <citation type="submission" date="2017-08" db="EMBL/GenBank/DDBJ databases">
        <title>Draft genome sequence of filamentous cyanobacterium Calothrix elsteri CCALA 953.</title>
        <authorList>
            <person name="Gagunashvili A.N."/>
            <person name="Elster J."/>
            <person name="Andresson O.S."/>
        </authorList>
    </citation>
    <scope>NUCLEOTIDE SEQUENCE [LARGE SCALE GENOMIC DNA]</scope>
    <source>
        <strain evidence="5 6">CCALA 953</strain>
    </source>
</reference>
<keyword evidence="5" id="KW-0808">Transferase</keyword>
<evidence type="ECO:0000256" key="2">
    <source>
        <dbReference type="ARBA" id="ARBA00022737"/>
    </source>
</evidence>
<dbReference type="PROSITE" id="PS50011">
    <property type="entry name" value="PROTEIN_KINASE_DOM"/>
    <property type="match status" value="1"/>
</dbReference>
<dbReference type="InterPro" id="IPR000719">
    <property type="entry name" value="Prot_kinase_dom"/>
</dbReference>
<dbReference type="Gene3D" id="2.130.10.10">
    <property type="entry name" value="YVTN repeat-like/Quinoprotein amine dehydrogenase"/>
    <property type="match status" value="3"/>
</dbReference>
<evidence type="ECO:0000256" key="3">
    <source>
        <dbReference type="PROSITE-ProRule" id="PRU00221"/>
    </source>
</evidence>
<dbReference type="CDD" id="cd00200">
    <property type="entry name" value="WD40"/>
    <property type="match status" value="1"/>
</dbReference>
<feature type="repeat" description="WD" evidence="3">
    <location>
        <begin position="521"/>
        <end position="562"/>
    </location>
</feature>
<evidence type="ECO:0000259" key="4">
    <source>
        <dbReference type="PROSITE" id="PS50011"/>
    </source>
</evidence>
<dbReference type="Pfam" id="PF00400">
    <property type="entry name" value="WD40"/>
    <property type="match status" value="7"/>
</dbReference>
<feature type="repeat" description="WD" evidence="3">
    <location>
        <begin position="386"/>
        <end position="427"/>
    </location>
</feature>
<evidence type="ECO:0000313" key="6">
    <source>
        <dbReference type="Proteomes" id="UP000218238"/>
    </source>
</evidence>
<dbReference type="Gene3D" id="3.30.200.20">
    <property type="entry name" value="Phosphorylase Kinase, domain 1"/>
    <property type="match status" value="1"/>
</dbReference>
<feature type="repeat" description="WD" evidence="3">
    <location>
        <begin position="344"/>
        <end position="385"/>
    </location>
</feature>
<evidence type="ECO:0000256" key="1">
    <source>
        <dbReference type="ARBA" id="ARBA00022574"/>
    </source>
</evidence>
<dbReference type="CDD" id="cd14014">
    <property type="entry name" value="STKc_PknB_like"/>
    <property type="match status" value="1"/>
</dbReference>
<protein>
    <submittedName>
        <fullName evidence="5">Serine/threonine protein kinase</fullName>
    </submittedName>
</protein>
<comment type="caution">
    <text evidence="5">The sequence shown here is derived from an EMBL/GenBank/DDBJ whole genome shotgun (WGS) entry which is preliminary data.</text>
</comment>
<dbReference type="GO" id="GO:0005524">
    <property type="term" value="F:ATP binding"/>
    <property type="evidence" value="ECO:0007669"/>
    <property type="project" value="InterPro"/>
</dbReference>
<dbReference type="PROSITE" id="PS50294">
    <property type="entry name" value="WD_REPEATS_REGION"/>
    <property type="match status" value="5"/>
</dbReference>
<feature type="repeat" description="WD" evidence="3">
    <location>
        <begin position="309"/>
        <end position="343"/>
    </location>
</feature>
<dbReference type="EMBL" id="NTFS01000359">
    <property type="protein sequence ID" value="PAX51638.1"/>
    <property type="molecule type" value="Genomic_DNA"/>
</dbReference>
<dbReference type="Gene3D" id="1.10.510.10">
    <property type="entry name" value="Transferase(Phosphotransferase) domain 1"/>
    <property type="match status" value="1"/>
</dbReference>
<dbReference type="SUPFAM" id="SSF50978">
    <property type="entry name" value="WD40 repeat-like"/>
    <property type="match status" value="1"/>
</dbReference>
<name>A0A2A2TDA8_9CYAN</name>
<keyword evidence="5" id="KW-0418">Kinase</keyword>
<dbReference type="InterPro" id="IPR001680">
    <property type="entry name" value="WD40_rpt"/>
</dbReference>
<dbReference type="SUPFAM" id="SSF56112">
    <property type="entry name" value="Protein kinase-like (PK-like)"/>
    <property type="match status" value="1"/>
</dbReference>